<dbReference type="GO" id="GO:0005886">
    <property type="term" value="C:plasma membrane"/>
    <property type="evidence" value="ECO:0007669"/>
    <property type="project" value="UniProtKB-SubCell"/>
</dbReference>
<evidence type="ECO:0000256" key="1">
    <source>
        <dbReference type="ARBA" id="ARBA00004651"/>
    </source>
</evidence>
<evidence type="ECO:0000256" key="2">
    <source>
        <dbReference type="ARBA" id="ARBA00022448"/>
    </source>
</evidence>
<organism evidence="10 11">
    <name type="scientific">Caulobacter endophyticus</name>
    <dbReference type="NCBI Taxonomy" id="2172652"/>
    <lineage>
        <taxon>Bacteria</taxon>
        <taxon>Pseudomonadati</taxon>
        <taxon>Pseudomonadota</taxon>
        <taxon>Alphaproteobacteria</taxon>
        <taxon>Caulobacterales</taxon>
        <taxon>Caulobacteraceae</taxon>
        <taxon>Caulobacter</taxon>
    </lineage>
</organism>
<dbReference type="InterPro" id="IPR017871">
    <property type="entry name" value="ABC_transporter-like_CS"/>
</dbReference>
<dbReference type="Gene3D" id="3.40.50.300">
    <property type="entry name" value="P-loop containing nucleotide triphosphate hydrolases"/>
    <property type="match status" value="1"/>
</dbReference>
<name>A0A2T9JXV0_9CAUL</name>
<evidence type="ECO:0000256" key="4">
    <source>
        <dbReference type="ARBA" id="ARBA00022692"/>
    </source>
</evidence>
<accession>A0A2T9JXV0</accession>
<evidence type="ECO:0000256" key="3">
    <source>
        <dbReference type="ARBA" id="ARBA00022475"/>
    </source>
</evidence>
<dbReference type="SMART" id="SM00382">
    <property type="entry name" value="AAA"/>
    <property type="match status" value="1"/>
</dbReference>
<dbReference type="InterPro" id="IPR039421">
    <property type="entry name" value="Type_1_exporter"/>
</dbReference>
<dbReference type="GO" id="GO:0005524">
    <property type="term" value="F:ATP binding"/>
    <property type="evidence" value="ECO:0007669"/>
    <property type="project" value="UniProtKB-KW"/>
</dbReference>
<keyword evidence="2" id="KW-0813">Transport</keyword>
<dbReference type="Proteomes" id="UP000245073">
    <property type="component" value="Unassembled WGS sequence"/>
</dbReference>
<reference evidence="10 11" key="1">
    <citation type="submission" date="2018-04" db="EMBL/GenBank/DDBJ databases">
        <title>The genome sequence of Caulobacter sp. 744.</title>
        <authorList>
            <person name="Gao J."/>
            <person name="Sun J."/>
        </authorList>
    </citation>
    <scope>NUCLEOTIDE SEQUENCE [LARGE SCALE GENOMIC DNA]</scope>
    <source>
        <strain evidence="10 11">774</strain>
    </source>
</reference>
<dbReference type="InterPro" id="IPR003593">
    <property type="entry name" value="AAA+_ATPase"/>
</dbReference>
<evidence type="ECO:0000256" key="8">
    <source>
        <dbReference type="ARBA" id="ARBA00023136"/>
    </source>
</evidence>
<keyword evidence="5" id="KW-0547">Nucleotide-binding</keyword>
<dbReference type="PROSITE" id="PS50893">
    <property type="entry name" value="ABC_TRANSPORTER_2"/>
    <property type="match status" value="1"/>
</dbReference>
<dbReference type="EMBL" id="QDKQ01000047">
    <property type="protein sequence ID" value="PVM88519.1"/>
    <property type="molecule type" value="Genomic_DNA"/>
</dbReference>
<keyword evidence="3" id="KW-1003">Cell membrane</keyword>
<dbReference type="AlphaFoldDB" id="A0A2T9JXV0"/>
<dbReference type="PANTHER" id="PTHR43394">
    <property type="entry name" value="ATP-DEPENDENT PERMEASE MDL1, MITOCHONDRIAL"/>
    <property type="match status" value="1"/>
</dbReference>
<keyword evidence="7" id="KW-1133">Transmembrane helix</keyword>
<evidence type="ECO:0000259" key="9">
    <source>
        <dbReference type="PROSITE" id="PS50893"/>
    </source>
</evidence>
<keyword evidence="11" id="KW-1185">Reference proteome</keyword>
<dbReference type="InterPro" id="IPR003439">
    <property type="entry name" value="ABC_transporter-like_ATP-bd"/>
</dbReference>
<protein>
    <recommendedName>
        <fullName evidence="9">ABC transporter domain-containing protein</fullName>
    </recommendedName>
</protein>
<feature type="domain" description="ABC transporter" evidence="9">
    <location>
        <begin position="25"/>
        <end position="260"/>
    </location>
</feature>
<evidence type="ECO:0000256" key="5">
    <source>
        <dbReference type="ARBA" id="ARBA00022741"/>
    </source>
</evidence>
<gene>
    <name evidence="10" type="ORF">DDF67_13285</name>
</gene>
<dbReference type="GO" id="GO:0016887">
    <property type="term" value="F:ATP hydrolysis activity"/>
    <property type="evidence" value="ECO:0007669"/>
    <property type="project" value="InterPro"/>
</dbReference>
<dbReference type="GO" id="GO:0015421">
    <property type="term" value="F:ABC-type oligopeptide transporter activity"/>
    <property type="evidence" value="ECO:0007669"/>
    <property type="project" value="TreeGrafter"/>
</dbReference>
<keyword evidence="4" id="KW-0812">Transmembrane</keyword>
<keyword evidence="6" id="KW-0067">ATP-binding</keyword>
<proteinExistence type="predicted"/>
<dbReference type="InterPro" id="IPR027417">
    <property type="entry name" value="P-loop_NTPase"/>
</dbReference>
<keyword evidence="8" id="KW-0472">Membrane</keyword>
<evidence type="ECO:0000256" key="6">
    <source>
        <dbReference type="ARBA" id="ARBA00022840"/>
    </source>
</evidence>
<dbReference type="FunFam" id="3.40.50.300:FF:000299">
    <property type="entry name" value="ABC transporter ATP-binding protein/permease"/>
    <property type="match status" value="1"/>
</dbReference>
<evidence type="ECO:0000256" key="7">
    <source>
        <dbReference type="ARBA" id="ARBA00022989"/>
    </source>
</evidence>
<dbReference type="PROSITE" id="PS00211">
    <property type="entry name" value="ABC_TRANSPORTER_1"/>
    <property type="match status" value="1"/>
</dbReference>
<evidence type="ECO:0000313" key="10">
    <source>
        <dbReference type="EMBL" id="PVM88519.1"/>
    </source>
</evidence>
<evidence type="ECO:0000313" key="11">
    <source>
        <dbReference type="Proteomes" id="UP000245073"/>
    </source>
</evidence>
<dbReference type="Pfam" id="PF00005">
    <property type="entry name" value="ABC_tran"/>
    <property type="match status" value="1"/>
</dbReference>
<comment type="caution">
    <text evidence="10">The sequence shown here is derived from an EMBL/GenBank/DDBJ whole genome shotgun (WGS) entry which is preliminary data.</text>
</comment>
<comment type="subcellular location">
    <subcellularLocation>
        <location evidence="1">Cell membrane</location>
        <topology evidence="1">Multi-pass membrane protein</topology>
    </subcellularLocation>
</comment>
<sequence>MVYCWYALIDEQTGDAPFEGLRDGIRFEAVCFAYGADEDDILKAVSFAIPAGKRTAIVGPSGAGKTTIVNLLLRLDEPSAGEILVDGQRLDTLRREDWLTRLAVAGQDVELMESTVRENIAVADSHASPASVSNAAKIAGLQPLIDELAEGMDHWIGNQGANFSGGQRQRLGLARALLRRPELLILDEATSALDAALEDAIQADLGRSRRGLTTVVITHRLTSVLHVDHLVVMKGGQVVEEGAPSVLLARGESHFSSMLAPFRAEHKSVASEHRDPIAFDKAAEAVTDGLGADGHGLP</sequence>
<dbReference type="SUPFAM" id="SSF52540">
    <property type="entry name" value="P-loop containing nucleoside triphosphate hydrolases"/>
    <property type="match status" value="1"/>
</dbReference>
<dbReference type="PANTHER" id="PTHR43394:SF1">
    <property type="entry name" value="ATP-BINDING CASSETTE SUB-FAMILY B MEMBER 10, MITOCHONDRIAL"/>
    <property type="match status" value="1"/>
</dbReference>